<dbReference type="EMBL" id="ACGC01000019">
    <property type="protein sequence ID" value="EEI83220.1"/>
    <property type="molecule type" value="Genomic_DNA"/>
</dbReference>
<name>C2CGF6_9FIRM</name>
<keyword evidence="6 8" id="KW-0238">DNA-binding</keyword>
<feature type="zinc finger region" evidence="8">
    <location>
        <begin position="3"/>
        <end position="34"/>
    </location>
</feature>
<proteinExistence type="inferred from homology"/>
<sequence length="155" mass="18133">MRCPYCDSTNTRVLDSRSTDDDRAIRRRRLCEDCDRRFSTYERYEDSTIMVVKKDQTRESYDPSKLISGIVKSCQKRPVTMADIEKVARNIETSINHTGNKEISSTFIGELVMKELKELDPVAYVRFASVYREFKDVDSFYEEIKSLKDKKDATD</sequence>
<evidence type="ECO:0000256" key="8">
    <source>
        <dbReference type="HAMAP-Rule" id="MF_00440"/>
    </source>
</evidence>
<dbReference type="PANTHER" id="PTHR30455:SF2">
    <property type="entry name" value="TRANSCRIPTIONAL REPRESSOR NRDR"/>
    <property type="match status" value="1"/>
</dbReference>
<gene>
    <name evidence="8 10" type="primary">nrdR</name>
    <name evidence="10" type="ORF">HMPREF0077_0566</name>
</gene>
<dbReference type="GO" id="GO:0045892">
    <property type="term" value="P:negative regulation of DNA-templated transcription"/>
    <property type="evidence" value="ECO:0007669"/>
    <property type="project" value="UniProtKB-UniRule"/>
</dbReference>
<evidence type="ECO:0000256" key="5">
    <source>
        <dbReference type="ARBA" id="ARBA00023015"/>
    </source>
</evidence>
<evidence type="ECO:0000259" key="9">
    <source>
        <dbReference type="PROSITE" id="PS51161"/>
    </source>
</evidence>
<comment type="similarity">
    <text evidence="8">Belongs to the NrdR family.</text>
</comment>
<dbReference type="GO" id="GO:0008270">
    <property type="term" value="F:zinc ion binding"/>
    <property type="evidence" value="ECO:0007669"/>
    <property type="project" value="UniProtKB-UniRule"/>
</dbReference>
<dbReference type="Proteomes" id="UP000003744">
    <property type="component" value="Unassembled WGS sequence"/>
</dbReference>
<dbReference type="PANTHER" id="PTHR30455">
    <property type="entry name" value="TRANSCRIPTIONAL REPRESSOR NRDR"/>
    <property type="match status" value="1"/>
</dbReference>
<protein>
    <recommendedName>
        <fullName evidence="8">Transcriptional repressor NrdR</fullName>
    </recommendedName>
</protein>
<organism evidence="10 11">
    <name type="scientific">Anaerococcus tetradius ATCC 35098</name>
    <dbReference type="NCBI Taxonomy" id="525255"/>
    <lineage>
        <taxon>Bacteria</taxon>
        <taxon>Bacillati</taxon>
        <taxon>Bacillota</taxon>
        <taxon>Tissierellia</taxon>
        <taxon>Tissierellales</taxon>
        <taxon>Peptoniphilaceae</taxon>
        <taxon>Anaerococcus</taxon>
    </lineage>
</organism>
<keyword evidence="8" id="KW-0479">Metal-binding</keyword>
<dbReference type="InterPro" id="IPR005144">
    <property type="entry name" value="ATP-cone_dom"/>
</dbReference>
<reference evidence="10 11" key="1">
    <citation type="submission" date="2009-01" db="EMBL/GenBank/DDBJ databases">
        <authorList>
            <person name="Qin X."/>
            <person name="Bachman B."/>
            <person name="Battles P."/>
            <person name="Bell A."/>
            <person name="Bess C."/>
            <person name="Bickham C."/>
            <person name="Chaboub L."/>
            <person name="Chen D."/>
            <person name="Coyle M."/>
            <person name="Deiros D.R."/>
            <person name="Dinh H."/>
            <person name="Forbes L."/>
            <person name="Fowler G."/>
            <person name="Francisco L."/>
            <person name="Fu Q."/>
            <person name="Gubbala S."/>
            <person name="Hale W."/>
            <person name="Han Y."/>
            <person name="Hemphill L."/>
            <person name="Highlander S.K."/>
            <person name="Hirani K."/>
            <person name="Hogues M."/>
            <person name="Jackson L."/>
            <person name="Jakkamsetti A."/>
            <person name="Javaid M."/>
            <person name="Jiang H."/>
            <person name="Korchina V."/>
            <person name="Kovar C."/>
            <person name="Lara F."/>
            <person name="Lee S."/>
            <person name="Mata R."/>
            <person name="Mathew T."/>
            <person name="Moen C."/>
            <person name="Morales K."/>
            <person name="Munidasa M."/>
            <person name="Nazareth L."/>
            <person name="Ngo R."/>
            <person name="Nguyen L."/>
            <person name="Okwuonu G."/>
            <person name="Ongeri F."/>
            <person name="Patil S."/>
            <person name="Petrosino J."/>
            <person name="Pham C."/>
            <person name="Pham P."/>
            <person name="Pu L.-L."/>
            <person name="Puazo M."/>
            <person name="Raj R."/>
            <person name="Reid J."/>
            <person name="Rouhana J."/>
            <person name="Saada N."/>
            <person name="Shang Y."/>
            <person name="Simmons D."/>
            <person name="Thornton R."/>
            <person name="Warren J."/>
            <person name="Weissenberger G."/>
            <person name="Zhang J."/>
            <person name="Zhang L."/>
            <person name="Zhou C."/>
            <person name="Zhu D."/>
            <person name="Muzny D."/>
            <person name="Worley K."/>
            <person name="Gibbs R."/>
        </authorList>
    </citation>
    <scope>NUCLEOTIDE SEQUENCE [LARGE SCALE GENOMIC DNA]</scope>
    <source>
        <strain evidence="10 11">ATCC 35098</strain>
    </source>
</reference>
<comment type="caution">
    <text evidence="10">The sequence shown here is derived from an EMBL/GenBank/DDBJ whole genome shotgun (WGS) entry which is preliminary data.</text>
</comment>
<dbReference type="HAMAP" id="MF_00440">
    <property type="entry name" value="NrdR"/>
    <property type="match status" value="1"/>
</dbReference>
<evidence type="ECO:0000256" key="7">
    <source>
        <dbReference type="ARBA" id="ARBA00023163"/>
    </source>
</evidence>
<dbReference type="eggNOG" id="COG1327">
    <property type="taxonomic scope" value="Bacteria"/>
</dbReference>
<dbReference type="Pfam" id="PF22811">
    <property type="entry name" value="Zn_ribbon_NrdR"/>
    <property type="match status" value="1"/>
</dbReference>
<dbReference type="Pfam" id="PF03477">
    <property type="entry name" value="ATP-cone"/>
    <property type="match status" value="1"/>
</dbReference>
<dbReference type="GO" id="GO:0005524">
    <property type="term" value="F:ATP binding"/>
    <property type="evidence" value="ECO:0007669"/>
    <property type="project" value="UniProtKB-UniRule"/>
</dbReference>
<dbReference type="PROSITE" id="PS51161">
    <property type="entry name" value="ATP_CONE"/>
    <property type="match status" value="1"/>
</dbReference>
<feature type="domain" description="ATP-cone" evidence="9">
    <location>
        <begin position="49"/>
        <end position="139"/>
    </location>
</feature>
<dbReference type="InterPro" id="IPR003796">
    <property type="entry name" value="RNR_NrdR-like"/>
</dbReference>
<keyword evidence="7 8" id="KW-0804">Transcription</keyword>
<dbReference type="RefSeq" id="WP_004836324.1">
    <property type="nucleotide sequence ID" value="NZ_GG666295.1"/>
</dbReference>
<evidence type="ECO:0000256" key="4">
    <source>
        <dbReference type="ARBA" id="ARBA00022840"/>
    </source>
</evidence>
<evidence type="ECO:0000256" key="1">
    <source>
        <dbReference type="ARBA" id="ARBA00022491"/>
    </source>
</evidence>
<dbReference type="AlphaFoldDB" id="C2CGF6"/>
<keyword evidence="3 8" id="KW-0862">Zinc</keyword>
<comment type="cofactor">
    <cofactor evidence="8">
        <name>Zn(2+)</name>
        <dbReference type="ChEBI" id="CHEBI:29105"/>
    </cofactor>
    <text evidence="8">Binds 1 zinc ion.</text>
</comment>
<evidence type="ECO:0000313" key="10">
    <source>
        <dbReference type="EMBL" id="EEI83220.1"/>
    </source>
</evidence>
<keyword evidence="1 8" id="KW-0678">Repressor</keyword>
<dbReference type="InterPro" id="IPR055173">
    <property type="entry name" value="NrdR-like_N"/>
</dbReference>
<dbReference type="GO" id="GO:0003677">
    <property type="term" value="F:DNA binding"/>
    <property type="evidence" value="ECO:0007669"/>
    <property type="project" value="UniProtKB-KW"/>
</dbReference>
<evidence type="ECO:0000256" key="6">
    <source>
        <dbReference type="ARBA" id="ARBA00023125"/>
    </source>
</evidence>
<evidence type="ECO:0000256" key="3">
    <source>
        <dbReference type="ARBA" id="ARBA00022833"/>
    </source>
</evidence>
<evidence type="ECO:0000313" key="11">
    <source>
        <dbReference type="Proteomes" id="UP000003744"/>
    </source>
</evidence>
<comment type="function">
    <text evidence="8">Negatively regulates transcription of bacterial ribonucleotide reductase nrd genes and operons by binding to NrdR-boxes.</text>
</comment>
<accession>C2CGF6</accession>
<evidence type="ECO:0000256" key="2">
    <source>
        <dbReference type="ARBA" id="ARBA00022741"/>
    </source>
</evidence>
<keyword evidence="2 8" id="KW-0547">Nucleotide-binding</keyword>
<dbReference type="NCBIfam" id="TIGR00244">
    <property type="entry name" value="transcriptional regulator NrdR"/>
    <property type="match status" value="1"/>
</dbReference>
<keyword evidence="8" id="KW-0863">Zinc-finger</keyword>
<keyword evidence="4 8" id="KW-0067">ATP-binding</keyword>
<dbReference type="HOGENOM" id="CLU_108412_0_0_9"/>
<keyword evidence="5 8" id="KW-0805">Transcription regulation</keyword>